<dbReference type="Pfam" id="PF00440">
    <property type="entry name" value="TetR_N"/>
    <property type="match status" value="1"/>
</dbReference>
<evidence type="ECO:0000256" key="1">
    <source>
        <dbReference type="ARBA" id="ARBA00023015"/>
    </source>
</evidence>
<name>A0ABU5KF00_9ACTN</name>
<dbReference type="SUPFAM" id="SSF48498">
    <property type="entry name" value="Tetracyclin repressor-like, C-terminal domain"/>
    <property type="match status" value="1"/>
</dbReference>
<dbReference type="InterPro" id="IPR009057">
    <property type="entry name" value="Homeodomain-like_sf"/>
</dbReference>
<keyword evidence="7" id="KW-1185">Reference proteome</keyword>
<feature type="domain" description="HTH tetR-type" evidence="5">
    <location>
        <begin position="9"/>
        <end position="69"/>
    </location>
</feature>
<dbReference type="PANTHER" id="PTHR30055">
    <property type="entry name" value="HTH-TYPE TRANSCRIPTIONAL REGULATOR RUTR"/>
    <property type="match status" value="1"/>
</dbReference>
<proteinExistence type="predicted"/>
<keyword evidence="3" id="KW-0804">Transcription</keyword>
<feature type="DNA-binding region" description="H-T-H motif" evidence="4">
    <location>
        <begin position="32"/>
        <end position="51"/>
    </location>
</feature>
<dbReference type="Pfam" id="PF13305">
    <property type="entry name" value="TetR_C_33"/>
    <property type="match status" value="1"/>
</dbReference>
<dbReference type="InterPro" id="IPR036271">
    <property type="entry name" value="Tet_transcr_reg_TetR-rel_C_sf"/>
</dbReference>
<organism evidence="6 7">
    <name type="scientific">Nocardioides renjunii</name>
    <dbReference type="NCBI Taxonomy" id="3095075"/>
    <lineage>
        <taxon>Bacteria</taxon>
        <taxon>Bacillati</taxon>
        <taxon>Actinomycetota</taxon>
        <taxon>Actinomycetes</taxon>
        <taxon>Propionibacteriales</taxon>
        <taxon>Nocardioidaceae</taxon>
        <taxon>Nocardioides</taxon>
    </lineage>
</organism>
<dbReference type="PANTHER" id="PTHR30055:SF234">
    <property type="entry name" value="HTH-TYPE TRANSCRIPTIONAL REGULATOR BETI"/>
    <property type="match status" value="1"/>
</dbReference>
<keyword evidence="1" id="KW-0805">Transcription regulation</keyword>
<dbReference type="Gene3D" id="1.10.357.10">
    <property type="entry name" value="Tetracycline Repressor, domain 2"/>
    <property type="match status" value="1"/>
</dbReference>
<dbReference type="EMBL" id="JAXQPW010000007">
    <property type="protein sequence ID" value="MDZ5663541.1"/>
    <property type="molecule type" value="Genomic_DNA"/>
</dbReference>
<dbReference type="PROSITE" id="PS50977">
    <property type="entry name" value="HTH_TETR_2"/>
    <property type="match status" value="1"/>
</dbReference>
<reference evidence="6 7" key="1">
    <citation type="submission" date="2023-11" db="EMBL/GenBank/DDBJ databases">
        <title>Novel species in genus Nocardioides.</title>
        <authorList>
            <person name="Zhou H."/>
        </authorList>
    </citation>
    <scope>NUCLEOTIDE SEQUENCE [LARGE SCALE GENOMIC DNA]</scope>
    <source>
        <strain evidence="6 7">S-58</strain>
    </source>
</reference>
<dbReference type="InterPro" id="IPR025996">
    <property type="entry name" value="MT1864/Rv1816-like_C"/>
</dbReference>
<gene>
    <name evidence="6" type="ORF">SFC79_17335</name>
</gene>
<sequence length="217" mass="23327">MVQTAYHHGDLRVALVQTAFEAARTGGTEAIVMREVTRRAGVTPRAAYRHFLDRDALVRAVAQRALAELAAAVDDRLEVRDDADGPDGRQMLQAVGEAYIAFALDEPGLFDAAFFAMDDMLSSTSPEATARSGLSPYQQLELALAALVREGRLAEEHVGDATITCWSGVHGYATLTARGPLRELPRELIDDQGRRLVASLVDAVTALTGPTTKGNLP</sequence>
<evidence type="ECO:0000259" key="5">
    <source>
        <dbReference type="PROSITE" id="PS50977"/>
    </source>
</evidence>
<dbReference type="SUPFAM" id="SSF46689">
    <property type="entry name" value="Homeodomain-like"/>
    <property type="match status" value="1"/>
</dbReference>
<protein>
    <submittedName>
        <fullName evidence="6">TetR/AcrR family transcriptional regulator</fullName>
    </submittedName>
</protein>
<evidence type="ECO:0000256" key="2">
    <source>
        <dbReference type="ARBA" id="ARBA00023125"/>
    </source>
</evidence>
<evidence type="ECO:0000256" key="4">
    <source>
        <dbReference type="PROSITE-ProRule" id="PRU00335"/>
    </source>
</evidence>
<accession>A0ABU5KF00</accession>
<keyword evidence="2 4" id="KW-0238">DNA-binding</keyword>
<evidence type="ECO:0000313" key="6">
    <source>
        <dbReference type="EMBL" id="MDZ5663541.1"/>
    </source>
</evidence>
<dbReference type="Proteomes" id="UP001291999">
    <property type="component" value="Unassembled WGS sequence"/>
</dbReference>
<evidence type="ECO:0000313" key="7">
    <source>
        <dbReference type="Proteomes" id="UP001291999"/>
    </source>
</evidence>
<dbReference type="InterPro" id="IPR050109">
    <property type="entry name" value="HTH-type_TetR-like_transc_reg"/>
</dbReference>
<comment type="caution">
    <text evidence="6">The sequence shown here is derived from an EMBL/GenBank/DDBJ whole genome shotgun (WGS) entry which is preliminary data.</text>
</comment>
<dbReference type="InterPro" id="IPR001647">
    <property type="entry name" value="HTH_TetR"/>
</dbReference>
<evidence type="ECO:0000256" key="3">
    <source>
        <dbReference type="ARBA" id="ARBA00023163"/>
    </source>
</evidence>
<dbReference type="RefSeq" id="WP_172274755.1">
    <property type="nucleotide sequence ID" value="NZ_JAXQPW010000007.1"/>
</dbReference>